<reference evidence="2 3" key="1">
    <citation type="submission" date="2023-08" db="EMBL/GenBank/DDBJ databases">
        <title>Black Yeasts Isolated from many extreme environments.</title>
        <authorList>
            <person name="Coleine C."/>
            <person name="Stajich J.E."/>
            <person name="Selbmann L."/>
        </authorList>
    </citation>
    <scope>NUCLEOTIDE SEQUENCE [LARGE SCALE GENOMIC DNA]</scope>
    <source>
        <strain evidence="2 3">CCFEE 536</strain>
    </source>
</reference>
<evidence type="ECO:0008006" key="4">
    <source>
        <dbReference type="Google" id="ProtNLM"/>
    </source>
</evidence>
<comment type="caution">
    <text evidence="2">The sequence shown here is derived from an EMBL/GenBank/DDBJ whole genome shotgun (WGS) entry which is preliminary data.</text>
</comment>
<organism evidence="2 3">
    <name type="scientific">Cryomyces antarcticus</name>
    <dbReference type="NCBI Taxonomy" id="329879"/>
    <lineage>
        <taxon>Eukaryota</taxon>
        <taxon>Fungi</taxon>
        <taxon>Dikarya</taxon>
        <taxon>Ascomycota</taxon>
        <taxon>Pezizomycotina</taxon>
        <taxon>Dothideomycetes</taxon>
        <taxon>Dothideomycetes incertae sedis</taxon>
        <taxon>Cryomyces</taxon>
    </lineage>
</organism>
<evidence type="ECO:0000313" key="3">
    <source>
        <dbReference type="Proteomes" id="UP001357485"/>
    </source>
</evidence>
<name>A0ABR0LZ42_9PEZI</name>
<feature type="region of interest" description="Disordered" evidence="1">
    <location>
        <begin position="213"/>
        <end position="239"/>
    </location>
</feature>
<evidence type="ECO:0000256" key="1">
    <source>
        <dbReference type="SAM" id="MobiDB-lite"/>
    </source>
</evidence>
<dbReference type="EMBL" id="JAVRRA010008876">
    <property type="protein sequence ID" value="KAK5254903.1"/>
    <property type="molecule type" value="Genomic_DNA"/>
</dbReference>
<gene>
    <name evidence="2" type="ORF">LTR16_004735</name>
</gene>
<sequence length="460" mass="52937">MAYQPSIGDVVLVCNLAWSAYINFRGAPSEFREITSDCRRMHDILREVDQQRREQWAPMNRSRQSKAAMADCVLDCRTTLQQLDDKLSRLKSLGTATPNAVERIRYTATEWQPLRERLDKITRRRRTVDHWTNDIVGLVYQKLQELSLDIKAGRKTSTVTSSTYNDHDDDDDTWAMVARELYLEGVPADALEARKDEFEPYIQEMRIEGAFNEDIPGDQDHTELTPEDSVSISESPSPAECQISTDRYLRMFGGGPIEEFSRGTIFNSSITTGGRDHLHETGDVLVRMNPVLYVCLAESSTDRQFWKRQARHDEYYTYDKYIYGFSSFKRAGKRLLEMLRSSDEQTKGIWVRSQKAVTPGKETNLDVFKTPEVTTRPRSNQRKFSFSRIRSRTPRNPLVNPPLPKPFASMNNFTSPKPLHHTKFQHGEASISQESGPEEWKVAVHVLCKAFCGVFECELR</sequence>
<dbReference type="Proteomes" id="UP001357485">
    <property type="component" value="Unassembled WGS sequence"/>
</dbReference>
<evidence type="ECO:0000313" key="2">
    <source>
        <dbReference type="EMBL" id="KAK5254903.1"/>
    </source>
</evidence>
<protein>
    <recommendedName>
        <fullName evidence="4">Fungal N-terminal domain-containing protein</fullName>
    </recommendedName>
</protein>
<accession>A0ABR0LZ42</accession>
<proteinExistence type="predicted"/>
<keyword evidence="3" id="KW-1185">Reference proteome</keyword>